<protein>
    <submittedName>
        <fullName evidence="2">Acyloxyacyl hydrolase</fullName>
    </submittedName>
</protein>
<dbReference type="AlphaFoldDB" id="A0A934V2S4"/>
<dbReference type="InterPro" id="IPR018550">
    <property type="entry name" value="Lipid-A_deacylase-rel"/>
</dbReference>
<keyword evidence="3" id="KW-1185">Reference proteome</keyword>
<evidence type="ECO:0000313" key="3">
    <source>
        <dbReference type="Proteomes" id="UP000778970"/>
    </source>
</evidence>
<reference evidence="2" key="1">
    <citation type="submission" date="2017-08" db="EMBL/GenBank/DDBJ databases">
        <authorList>
            <person name="Imhoff J.F."/>
            <person name="Rahn T."/>
            <person name="Kuenzel S."/>
            <person name="Neulinger S.C."/>
        </authorList>
    </citation>
    <scope>NUCLEOTIDE SEQUENCE</scope>
    <source>
        <strain evidence="2">DSM 9154</strain>
    </source>
</reference>
<dbReference type="Proteomes" id="UP000778970">
    <property type="component" value="Unassembled WGS sequence"/>
</dbReference>
<accession>A0A934V2S4</accession>
<comment type="caution">
    <text evidence="2">The sequence shown here is derived from an EMBL/GenBank/DDBJ whole genome shotgun (WGS) entry which is preliminary data.</text>
</comment>
<keyword evidence="2" id="KW-0378">Hydrolase</keyword>
<sequence>MAAQEIGRTAAFGLTLLLGLAAAGPVVAQDAEPLPTRDHLQLGVGMFDVFDQEHEAVDFGAIYRPGVRYLTMDAEPGDIWRGVGPQIGARINTDGGALGHVGLYLDIRPFENIVIWPGTNVAVWEEGDSRDLGGTLEFMSELYVGYRLPWDDLVGVSLQHVSNAHLHDENPGSDSLMATYTVSFGPLFAE</sequence>
<name>A0A934V2S4_9PROT</name>
<feature type="chain" id="PRO_5037159735" evidence="1">
    <location>
        <begin position="29"/>
        <end position="190"/>
    </location>
</feature>
<dbReference type="EMBL" id="NRRE01000032">
    <property type="protein sequence ID" value="MBK1698879.1"/>
    <property type="molecule type" value="Genomic_DNA"/>
</dbReference>
<dbReference type="Gene3D" id="2.40.160.20">
    <property type="match status" value="1"/>
</dbReference>
<dbReference type="RefSeq" id="WP_027287780.1">
    <property type="nucleotide sequence ID" value="NZ_NRRE01000032.1"/>
</dbReference>
<gene>
    <name evidence="2" type="ORF">CKO21_16660</name>
</gene>
<feature type="signal peptide" evidence="1">
    <location>
        <begin position="1"/>
        <end position="28"/>
    </location>
</feature>
<dbReference type="GO" id="GO:0016787">
    <property type="term" value="F:hydrolase activity"/>
    <property type="evidence" value="ECO:0007669"/>
    <property type="project" value="UniProtKB-KW"/>
</dbReference>
<reference evidence="2" key="2">
    <citation type="journal article" date="2020" name="Microorganisms">
        <title>Osmotic Adaptation and Compatible Solute Biosynthesis of Phototrophic Bacteria as Revealed from Genome Analyses.</title>
        <authorList>
            <person name="Imhoff J.F."/>
            <person name="Rahn T."/>
            <person name="Kunzel S."/>
            <person name="Keller A."/>
            <person name="Neulinger S.C."/>
        </authorList>
    </citation>
    <scope>NUCLEOTIDE SEQUENCE</scope>
    <source>
        <strain evidence="2">DSM 9154</strain>
    </source>
</reference>
<proteinExistence type="predicted"/>
<organism evidence="2 3">
    <name type="scientific">Rhodovibrio salinarum</name>
    <dbReference type="NCBI Taxonomy" id="1087"/>
    <lineage>
        <taxon>Bacteria</taxon>
        <taxon>Pseudomonadati</taxon>
        <taxon>Pseudomonadota</taxon>
        <taxon>Alphaproteobacteria</taxon>
        <taxon>Rhodospirillales</taxon>
        <taxon>Rhodovibrionaceae</taxon>
        <taxon>Rhodovibrio</taxon>
    </lineage>
</organism>
<keyword evidence="1" id="KW-0732">Signal</keyword>
<evidence type="ECO:0000313" key="2">
    <source>
        <dbReference type="EMBL" id="MBK1698879.1"/>
    </source>
</evidence>
<dbReference type="Pfam" id="PF09411">
    <property type="entry name" value="PagL"/>
    <property type="match status" value="1"/>
</dbReference>
<evidence type="ECO:0000256" key="1">
    <source>
        <dbReference type="SAM" id="SignalP"/>
    </source>
</evidence>